<dbReference type="PANTHER" id="PTHR10027">
    <property type="entry name" value="CALCIUM-ACTIVATED POTASSIUM CHANNEL ALPHA CHAIN"/>
    <property type="match status" value="1"/>
</dbReference>
<dbReference type="OrthoDB" id="9799090at2"/>
<keyword evidence="9 11" id="KW-0472">Membrane</keyword>
<evidence type="ECO:0000256" key="2">
    <source>
        <dbReference type="ARBA" id="ARBA00022448"/>
    </source>
</evidence>
<feature type="transmembrane region" description="Helical" evidence="11">
    <location>
        <begin position="136"/>
        <end position="157"/>
    </location>
</feature>
<protein>
    <submittedName>
        <fullName evidence="13">Two pore domain potassium channel family protein</fullName>
    </submittedName>
</protein>
<keyword evidence="5" id="KW-0631">Potassium channel</keyword>
<evidence type="ECO:0000256" key="7">
    <source>
        <dbReference type="ARBA" id="ARBA00022989"/>
    </source>
</evidence>
<dbReference type="AlphaFoldDB" id="A0A6N7KSZ2"/>
<dbReference type="InterPro" id="IPR047871">
    <property type="entry name" value="K_chnl_Slo-like"/>
</dbReference>
<dbReference type="Proteomes" id="UP000450000">
    <property type="component" value="Unassembled WGS sequence"/>
</dbReference>
<gene>
    <name evidence="13" type="ORF">F7Q99_14565</name>
</gene>
<evidence type="ECO:0000313" key="14">
    <source>
        <dbReference type="Proteomes" id="UP000450000"/>
    </source>
</evidence>
<keyword evidence="10 13" id="KW-0407">Ion channel</keyword>
<evidence type="ECO:0000256" key="1">
    <source>
        <dbReference type="ARBA" id="ARBA00004141"/>
    </source>
</evidence>
<dbReference type="PANTHER" id="PTHR10027:SF10">
    <property type="entry name" value="SLOWPOKE 2, ISOFORM D"/>
    <property type="match status" value="1"/>
</dbReference>
<evidence type="ECO:0000256" key="9">
    <source>
        <dbReference type="ARBA" id="ARBA00023136"/>
    </source>
</evidence>
<feature type="transmembrane region" description="Helical" evidence="11">
    <location>
        <begin position="12"/>
        <end position="30"/>
    </location>
</feature>
<name>A0A6N7KSZ2_9ACTN</name>
<comment type="subcellular location">
    <subcellularLocation>
        <location evidence="1">Membrane</location>
        <topology evidence="1">Multi-pass membrane protein</topology>
    </subcellularLocation>
</comment>
<evidence type="ECO:0000256" key="3">
    <source>
        <dbReference type="ARBA" id="ARBA00022538"/>
    </source>
</evidence>
<evidence type="ECO:0000313" key="13">
    <source>
        <dbReference type="EMBL" id="MQS13457.1"/>
    </source>
</evidence>
<comment type="caution">
    <text evidence="13">The sequence shown here is derived from an EMBL/GenBank/DDBJ whole genome shotgun (WGS) entry which is preliminary data.</text>
</comment>
<feature type="transmembrane region" description="Helical" evidence="11">
    <location>
        <begin position="42"/>
        <end position="68"/>
    </location>
</feature>
<dbReference type="GO" id="GO:0016020">
    <property type="term" value="C:membrane"/>
    <property type="evidence" value="ECO:0007669"/>
    <property type="project" value="UniProtKB-SubCell"/>
</dbReference>
<dbReference type="Gene3D" id="1.10.287.70">
    <property type="match status" value="1"/>
</dbReference>
<feature type="transmembrane region" description="Helical" evidence="11">
    <location>
        <begin position="107"/>
        <end position="124"/>
    </location>
</feature>
<feature type="transmembrane region" description="Helical" evidence="11">
    <location>
        <begin position="74"/>
        <end position="95"/>
    </location>
</feature>
<dbReference type="Pfam" id="PF07885">
    <property type="entry name" value="Ion_trans_2"/>
    <property type="match status" value="1"/>
</dbReference>
<proteinExistence type="predicted"/>
<dbReference type="EMBL" id="WBOF01000001">
    <property type="protein sequence ID" value="MQS13457.1"/>
    <property type="molecule type" value="Genomic_DNA"/>
</dbReference>
<keyword evidence="6" id="KW-0630">Potassium</keyword>
<dbReference type="InterPro" id="IPR013099">
    <property type="entry name" value="K_chnl_dom"/>
</dbReference>
<keyword evidence="2" id="KW-0813">Transport</keyword>
<evidence type="ECO:0000256" key="5">
    <source>
        <dbReference type="ARBA" id="ARBA00022826"/>
    </source>
</evidence>
<evidence type="ECO:0000256" key="6">
    <source>
        <dbReference type="ARBA" id="ARBA00022958"/>
    </source>
</evidence>
<dbReference type="GO" id="GO:0005267">
    <property type="term" value="F:potassium channel activity"/>
    <property type="evidence" value="ECO:0007669"/>
    <property type="project" value="UniProtKB-KW"/>
</dbReference>
<organism evidence="13 14">
    <name type="scientific">Streptomyces kaniharaensis</name>
    <dbReference type="NCBI Taxonomy" id="212423"/>
    <lineage>
        <taxon>Bacteria</taxon>
        <taxon>Bacillati</taxon>
        <taxon>Actinomycetota</taxon>
        <taxon>Actinomycetes</taxon>
        <taxon>Kitasatosporales</taxon>
        <taxon>Streptomycetaceae</taxon>
        <taxon>Streptomyces</taxon>
    </lineage>
</organism>
<keyword evidence="14" id="KW-1185">Reference proteome</keyword>
<feature type="domain" description="Potassium channel" evidence="12">
    <location>
        <begin position="81"/>
        <end position="161"/>
    </location>
</feature>
<dbReference type="RefSeq" id="WP_153461748.1">
    <property type="nucleotide sequence ID" value="NZ_WBOF01000001.1"/>
</dbReference>
<reference evidence="13 14" key="1">
    <citation type="submission" date="2019-09" db="EMBL/GenBank/DDBJ databases">
        <title>Genome Sequences of Streptomyces kaniharaensis ATCC 21070.</title>
        <authorList>
            <person name="Zhu W."/>
            <person name="De Crecy-Lagard V."/>
            <person name="Richards N.G."/>
        </authorList>
    </citation>
    <scope>NUCLEOTIDE SEQUENCE [LARGE SCALE GENOMIC DNA]</scope>
    <source>
        <strain evidence="13 14">SF-557</strain>
    </source>
</reference>
<dbReference type="PRINTS" id="PR00169">
    <property type="entry name" value="KCHANNEL"/>
</dbReference>
<evidence type="ECO:0000256" key="8">
    <source>
        <dbReference type="ARBA" id="ARBA00023065"/>
    </source>
</evidence>
<evidence type="ECO:0000256" key="11">
    <source>
        <dbReference type="SAM" id="Phobius"/>
    </source>
</evidence>
<evidence type="ECO:0000256" key="10">
    <source>
        <dbReference type="ARBA" id="ARBA00023303"/>
    </source>
</evidence>
<accession>A0A6N7KSZ2</accession>
<evidence type="ECO:0000259" key="12">
    <source>
        <dbReference type="Pfam" id="PF07885"/>
    </source>
</evidence>
<keyword evidence="3" id="KW-0633">Potassium transport</keyword>
<evidence type="ECO:0000256" key="4">
    <source>
        <dbReference type="ARBA" id="ARBA00022692"/>
    </source>
</evidence>
<sequence length="172" mass="18928">MSENPQRVDLPSTAWLLGSLTVLMTVYFTIPLRFFGSQRPALSWFVLIALLTSLGALLLTQILAVLQGTSRRPVVGLIFLICLAVIVFSATYYVFAARLGEFKGLETRLDALYFTVVTMATVGYGDITPSGQDARLVVILQICYNFVFLAAAAGTLTRTIRSNVETRIQRKA</sequence>
<keyword evidence="4 11" id="KW-0812">Transmembrane</keyword>
<dbReference type="SUPFAM" id="SSF81324">
    <property type="entry name" value="Voltage-gated potassium channels"/>
    <property type="match status" value="1"/>
</dbReference>
<keyword evidence="8" id="KW-0406">Ion transport</keyword>
<keyword evidence="7 11" id="KW-1133">Transmembrane helix</keyword>